<dbReference type="Proteomes" id="UP000518887">
    <property type="component" value="Unassembled WGS sequence"/>
</dbReference>
<keyword evidence="2" id="KW-1185">Reference proteome</keyword>
<comment type="caution">
    <text evidence="1">The sequence shown here is derived from an EMBL/GenBank/DDBJ whole genome shotgun (WGS) entry which is preliminary data.</text>
</comment>
<dbReference type="AlphaFoldDB" id="A0A7W8G9V6"/>
<dbReference type="EMBL" id="JACHFQ010000006">
    <property type="protein sequence ID" value="MBB5226539.1"/>
    <property type="molecule type" value="Genomic_DNA"/>
</dbReference>
<evidence type="ECO:0000313" key="1">
    <source>
        <dbReference type="EMBL" id="MBB5226539.1"/>
    </source>
</evidence>
<sequence>MEIEPISSVGSDFYVSQIYLQKSLRRKKRKDSSIIVRPFPELLAEAIEKCRAEEEFEAYIHSAPKIESMENFISEQIELCRTQFLRLNCLLCKRD</sequence>
<accession>A0A7W8G9V6</accession>
<name>A0A7W8G9V6_9SPIR</name>
<proteinExistence type="predicted"/>
<dbReference type="RefSeq" id="WP_184659912.1">
    <property type="nucleotide sequence ID" value="NZ_CP031518.1"/>
</dbReference>
<gene>
    <name evidence="1" type="ORF">HNP76_001920</name>
</gene>
<protein>
    <submittedName>
        <fullName evidence="1">Uncharacterized protein</fullName>
    </submittedName>
</protein>
<reference evidence="1 2" key="1">
    <citation type="submission" date="2020-08" db="EMBL/GenBank/DDBJ databases">
        <title>Genomic Encyclopedia of Type Strains, Phase IV (KMG-IV): sequencing the most valuable type-strain genomes for metagenomic binning, comparative biology and taxonomic classification.</title>
        <authorList>
            <person name="Goeker M."/>
        </authorList>
    </citation>
    <scope>NUCLEOTIDE SEQUENCE [LARGE SCALE GENOMIC DNA]</scope>
    <source>
        <strain evidence="1 2">DSM 103462</strain>
    </source>
</reference>
<evidence type="ECO:0000313" key="2">
    <source>
        <dbReference type="Proteomes" id="UP000518887"/>
    </source>
</evidence>
<organism evidence="1 2">
    <name type="scientific">Treponema ruminis</name>
    <dbReference type="NCBI Taxonomy" id="744515"/>
    <lineage>
        <taxon>Bacteria</taxon>
        <taxon>Pseudomonadati</taxon>
        <taxon>Spirochaetota</taxon>
        <taxon>Spirochaetia</taxon>
        <taxon>Spirochaetales</taxon>
        <taxon>Treponemataceae</taxon>
        <taxon>Treponema</taxon>
    </lineage>
</organism>